<dbReference type="InterPro" id="IPR050155">
    <property type="entry name" value="HAD-like_hydrolase_sf"/>
</dbReference>
<evidence type="ECO:0000313" key="2">
    <source>
        <dbReference type="Proteomes" id="UP000886817"/>
    </source>
</evidence>
<dbReference type="GO" id="GO:0006281">
    <property type="term" value="P:DNA repair"/>
    <property type="evidence" value="ECO:0007669"/>
    <property type="project" value="TreeGrafter"/>
</dbReference>
<dbReference type="InterPro" id="IPR036412">
    <property type="entry name" value="HAD-like_sf"/>
</dbReference>
<feature type="non-terminal residue" evidence="1">
    <location>
        <position position="1"/>
    </location>
</feature>
<accession>A0A9D1WKB1</accession>
<evidence type="ECO:0000313" key="1">
    <source>
        <dbReference type="EMBL" id="HIX60514.1"/>
    </source>
</evidence>
<reference evidence="1" key="2">
    <citation type="submission" date="2021-04" db="EMBL/GenBank/DDBJ databases">
        <authorList>
            <person name="Gilroy R."/>
        </authorList>
    </citation>
    <scope>NUCLEOTIDE SEQUENCE</scope>
    <source>
        <strain evidence="1">ChiSjej1B19-8411</strain>
    </source>
</reference>
<reference evidence="1" key="1">
    <citation type="journal article" date="2021" name="PeerJ">
        <title>Extensive microbial diversity within the chicken gut microbiome revealed by metagenomics and culture.</title>
        <authorList>
            <person name="Gilroy R."/>
            <person name="Ravi A."/>
            <person name="Getino M."/>
            <person name="Pursley I."/>
            <person name="Horton D.L."/>
            <person name="Alikhan N.F."/>
            <person name="Baker D."/>
            <person name="Gharbi K."/>
            <person name="Hall N."/>
            <person name="Watson M."/>
            <person name="Adriaenssens E.M."/>
            <person name="Foster-Nyarko E."/>
            <person name="Jarju S."/>
            <person name="Secka A."/>
            <person name="Antonio M."/>
            <person name="Oren A."/>
            <person name="Chaudhuri R.R."/>
            <person name="La Ragione R."/>
            <person name="Hildebrand F."/>
            <person name="Pallen M.J."/>
        </authorList>
    </citation>
    <scope>NUCLEOTIDE SEQUENCE</scope>
    <source>
        <strain evidence="1">ChiSjej1B19-8411</strain>
    </source>
</reference>
<dbReference type="GO" id="GO:0008967">
    <property type="term" value="F:phosphoglycolate phosphatase activity"/>
    <property type="evidence" value="ECO:0007669"/>
    <property type="project" value="TreeGrafter"/>
</dbReference>
<organism evidence="1 2">
    <name type="scientific">Candidatus Blautia gallistercoris</name>
    <dbReference type="NCBI Taxonomy" id="2838490"/>
    <lineage>
        <taxon>Bacteria</taxon>
        <taxon>Bacillati</taxon>
        <taxon>Bacillota</taxon>
        <taxon>Clostridia</taxon>
        <taxon>Lachnospirales</taxon>
        <taxon>Lachnospiraceae</taxon>
        <taxon>Blautia</taxon>
    </lineage>
</organism>
<dbReference type="PANTHER" id="PTHR43434:SF1">
    <property type="entry name" value="PHOSPHOGLYCOLATE PHOSPHATASE"/>
    <property type="match status" value="1"/>
</dbReference>
<proteinExistence type="predicted"/>
<dbReference type="Proteomes" id="UP000886817">
    <property type="component" value="Unassembled WGS sequence"/>
</dbReference>
<comment type="caution">
    <text evidence="1">The sequence shown here is derived from an EMBL/GenBank/DDBJ whole genome shotgun (WGS) entry which is preliminary data.</text>
</comment>
<dbReference type="InterPro" id="IPR041492">
    <property type="entry name" value="HAD_2"/>
</dbReference>
<sequence length="149" mass="16798">IFPEESEESREHLLKICCQQEHEDLLKKCAPLYEGLEDTLAKLSDKYQLFIVSNCEAGYIEVFLETSGLGDYFSGHLCPGDTGHAKAHNIRELIQRYHLRSPVYVGDTQGDCDATKEAGIPFVFAAYGLGFAENPDYTIYKLPELLDLF</sequence>
<protein>
    <submittedName>
        <fullName evidence="1">HAD hydrolase-like protein</fullName>
    </submittedName>
</protein>
<dbReference type="InterPro" id="IPR023214">
    <property type="entry name" value="HAD_sf"/>
</dbReference>
<dbReference type="PANTHER" id="PTHR43434">
    <property type="entry name" value="PHOSPHOGLYCOLATE PHOSPHATASE"/>
    <property type="match status" value="1"/>
</dbReference>
<dbReference type="Pfam" id="PF13419">
    <property type="entry name" value="HAD_2"/>
    <property type="match status" value="1"/>
</dbReference>
<dbReference type="Gene3D" id="3.40.50.1000">
    <property type="entry name" value="HAD superfamily/HAD-like"/>
    <property type="match status" value="1"/>
</dbReference>
<dbReference type="EMBL" id="DXEX01000265">
    <property type="protein sequence ID" value="HIX60514.1"/>
    <property type="molecule type" value="Genomic_DNA"/>
</dbReference>
<keyword evidence="1" id="KW-0378">Hydrolase</keyword>
<dbReference type="SUPFAM" id="SSF56784">
    <property type="entry name" value="HAD-like"/>
    <property type="match status" value="1"/>
</dbReference>
<dbReference type="AlphaFoldDB" id="A0A9D1WKB1"/>
<gene>
    <name evidence="1" type="ORF">IAA45_12495</name>
</gene>
<name>A0A9D1WKB1_9FIRM</name>